<dbReference type="Proteomes" id="UP001226867">
    <property type="component" value="Unassembled WGS sequence"/>
</dbReference>
<sequence length="493" mass="54358">MHALDHPTAEQLQQQLARMRAAFTAQPDPTLATRLAQLRALRDGLRRHQDLLCDAMSTDFGGRSTTESKLADVLGLVLEIDHAVHRLRRWMKPQRRRTELLFRINKAWVEYQPKGVVGVIAPWNFPCYLSIGPLITAIAAGNRAMIKMSEFTPATTQAVRRLLAEVFDESEVCVVDGPVPVAQAFSALPFDHLVFTGSTAVGREVMRAAADNLVPVTLELGGKSPAIVSRTASLQDAAAKLAHGKSFNAGQICIAPDYALVPAEQMQAFVEHVQQAFGAMHPQGAAHDEDYTCIVSARHAERLHALLADAADQGAQVIACGDLRPGRRIPLHIVLNVKPSMRIAREELFGPILPVLPYESFDEVLAHLHEAPRPLAMYYFGHDRDESTRLRRHTHAGGMTINDWGWHVFQNDLPFGGIGPSGMGSYHGLEGFQALSHAKPVFQERRLFPVRLFHPPYGGWVQRLSLALYLGRPPRPAATPLHPLASSSHHDHA</sequence>
<dbReference type="EMBL" id="JAUSRO010000010">
    <property type="protein sequence ID" value="MDP9901013.1"/>
    <property type="molecule type" value="Genomic_DNA"/>
</dbReference>
<protein>
    <recommendedName>
        <fullName evidence="4">Aldehyde dehydrogenase</fullName>
    </recommendedName>
</protein>
<dbReference type="PANTHER" id="PTHR43570">
    <property type="entry name" value="ALDEHYDE DEHYDROGENASE"/>
    <property type="match status" value="1"/>
</dbReference>
<evidence type="ECO:0000256" key="1">
    <source>
        <dbReference type="ARBA" id="ARBA00009986"/>
    </source>
</evidence>
<keyword evidence="9" id="KW-1185">Reference proteome</keyword>
<gene>
    <name evidence="8" type="ORF">J2W36_003279</name>
</gene>
<evidence type="ECO:0000313" key="8">
    <source>
        <dbReference type="EMBL" id="MDP9901013.1"/>
    </source>
</evidence>
<dbReference type="InterPro" id="IPR016163">
    <property type="entry name" value="Ald_DH_C"/>
</dbReference>
<comment type="caution">
    <text evidence="8">The sequence shown here is derived from an EMBL/GenBank/DDBJ whole genome shotgun (WGS) entry which is preliminary data.</text>
</comment>
<feature type="active site" evidence="5">
    <location>
        <position position="219"/>
    </location>
</feature>
<reference evidence="8 9" key="1">
    <citation type="submission" date="2023-07" db="EMBL/GenBank/DDBJ databases">
        <title>Sorghum-associated microbial communities from plants grown in Nebraska, USA.</title>
        <authorList>
            <person name="Schachtman D."/>
        </authorList>
    </citation>
    <scope>NUCLEOTIDE SEQUENCE [LARGE SCALE GENOMIC DNA]</scope>
    <source>
        <strain evidence="8 9">DS1607</strain>
    </source>
</reference>
<evidence type="ECO:0000259" key="7">
    <source>
        <dbReference type="Pfam" id="PF00171"/>
    </source>
</evidence>
<dbReference type="PANTHER" id="PTHR43570:SF20">
    <property type="entry name" value="ALDEHYDE DEHYDROGENASE ALDX-RELATED"/>
    <property type="match status" value="1"/>
</dbReference>
<evidence type="ECO:0000256" key="3">
    <source>
        <dbReference type="ARBA" id="ARBA00023027"/>
    </source>
</evidence>
<dbReference type="PIRSF" id="PIRSF036492">
    <property type="entry name" value="ALDH"/>
    <property type="match status" value="1"/>
</dbReference>
<accession>A0ABT9S9H4</accession>
<evidence type="ECO:0000256" key="4">
    <source>
        <dbReference type="PIRNR" id="PIRNR036492"/>
    </source>
</evidence>
<keyword evidence="3" id="KW-0520">NAD</keyword>
<keyword evidence="2 4" id="KW-0560">Oxidoreductase</keyword>
<dbReference type="Pfam" id="PF00171">
    <property type="entry name" value="Aldedh"/>
    <property type="match status" value="1"/>
</dbReference>
<feature type="domain" description="Aldehyde dehydrogenase" evidence="7">
    <location>
        <begin position="8"/>
        <end position="439"/>
    </location>
</feature>
<dbReference type="GO" id="GO:0050269">
    <property type="term" value="F:coniferyl-aldehyde dehydrogenase [NAD(P)+] activity"/>
    <property type="evidence" value="ECO:0007669"/>
    <property type="project" value="UniProtKB-EC"/>
</dbReference>
<dbReference type="InterPro" id="IPR016161">
    <property type="entry name" value="Ald_DH/histidinol_DH"/>
</dbReference>
<evidence type="ECO:0000313" key="9">
    <source>
        <dbReference type="Proteomes" id="UP001226867"/>
    </source>
</evidence>
<comment type="similarity">
    <text evidence="1 4 6">Belongs to the aldehyde dehydrogenase family.</text>
</comment>
<evidence type="ECO:0000256" key="5">
    <source>
        <dbReference type="PROSITE-ProRule" id="PRU10007"/>
    </source>
</evidence>
<dbReference type="InterPro" id="IPR016162">
    <property type="entry name" value="Ald_DH_N"/>
</dbReference>
<dbReference type="InterPro" id="IPR029510">
    <property type="entry name" value="Ald_DH_CS_GLU"/>
</dbReference>
<dbReference type="Gene3D" id="3.40.309.10">
    <property type="entry name" value="Aldehyde Dehydrogenase, Chain A, domain 2"/>
    <property type="match status" value="1"/>
</dbReference>
<dbReference type="InterPro" id="IPR015590">
    <property type="entry name" value="Aldehyde_DH_dom"/>
</dbReference>
<dbReference type="PROSITE" id="PS00687">
    <property type="entry name" value="ALDEHYDE_DEHYDR_GLU"/>
    <property type="match status" value="1"/>
</dbReference>
<dbReference type="Gene3D" id="3.40.605.10">
    <property type="entry name" value="Aldehyde Dehydrogenase, Chain A, domain 1"/>
    <property type="match status" value="1"/>
</dbReference>
<name>A0ABT9S9H4_9BURK</name>
<evidence type="ECO:0000256" key="2">
    <source>
        <dbReference type="ARBA" id="ARBA00023002"/>
    </source>
</evidence>
<dbReference type="InterPro" id="IPR012394">
    <property type="entry name" value="Aldehyde_DH_NAD(P)"/>
</dbReference>
<evidence type="ECO:0000256" key="6">
    <source>
        <dbReference type="RuleBase" id="RU003345"/>
    </source>
</evidence>
<organism evidence="8 9">
    <name type="scientific">Variovorax ginsengisoli</name>
    <dbReference type="NCBI Taxonomy" id="363844"/>
    <lineage>
        <taxon>Bacteria</taxon>
        <taxon>Pseudomonadati</taxon>
        <taxon>Pseudomonadota</taxon>
        <taxon>Betaproteobacteria</taxon>
        <taxon>Burkholderiales</taxon>
        <taxon>Comamonadaceae</taxon>
        <taxon>Variovorax</taxon>
    </lineage>
</organism>
<dbReference type="SUPFAM" id="SSF53720">
    <property type="entry name" value="ALDH-like"/>
    <property type="match status" value="1"/>
</dbReference>
<dbReference type="CDD" id="cd07133">
    <property type="entry name" value="ALDH_CALDH_CalB"/>
    <property type="match status" value="1"/>
</dbReference>
<proteinExistence type="inferred from homology"/>
<dbReference type="RefSeq" id="WP_307690802.1">
    <property type="nucleotide sequence ID" value="NZ_JAUSRO010000010.1"/>
</dbReference>